<dbReference type="Pfam" id="PF05134">
    <property type="entry name" value="T2SSL"/>
    <property type="match status" value="1"/>
</dbReference>
<evidence type="ECO:0000256" key="11">
    <source>
        <dbReference type="SAM" id="Phobius"/>
    </source>
</evidence>
<dbReference type="InterPro" id="IPR025691">
    <property type="entry name" value="GspL_pp_dom"/>
</dbReference>
<dbReference type="InterPro" id="IPR024230">
    <property type="entry name" value="GspL_cyto_dom"/>
</dbReference>
<evidence type="ECO:0000256" key="2">
    <source>
        <dbReference type="ARBA" id="ARBA00005318"/>
    </source>
</evidence>
<keyword evidence="7 10" id="KW-0653">Protein transport</keyword>
<sequence>MTDRLFIRFHSDDEAGITWLRQGVIPGEIISRTGTLSELSGQSADCQVIVFVPGSDVLLLMADVPPMNRQRIPTAVPFALEDHLITNIESLHFAFGKQSNDGLISVAVVADDLMSIWLSRLEQAGIRPDILIPETLALPLAPDAWTILMDVDGGLIRSGTLSGFAVDLPNLAMIISHELDASEAPKRIRLLHCTQRAVEESIPALEFLGCEVVEEAYGSDRIEVLGAHFDEQRAINLLQGKYKRESGKRIWRAWKIPVALLAVWFLVWITGVLLDITRLSEQSRILDDKIGTVYRQAFPDARNMSNLRVRMKRSLDELDKSGAETVGFLDLLGKASVHLQSVESLRLTNIYFRSGALELRMKIDDLQAFDGIKANLVEAGLAVEVLSVTTHEDTVMARLKISNRDQTFER</sequence>
<dbReference type="Gene3D" id="3.30.420.370">
    <property type="match status" value="1"/>
</dbReference>
<dbReference type="GO" id="GO:0015628">
    <property type="term" value="P:protein secretion by the type II secretion system"/>
    <property type="evidence" value="ECO:0007669"/>
    <property type="project" value="InterPro"/>
</dbReference>
<keyword evidence="6 11" id="KW-0812">Transmembrane</keyword>
<evidence type="ECO:0000256" key="9">
    <source>
        <dbReference type="ARBA" id="ARBA00023136"/>
    </source>
</evidence>
<organism evidence="14">
    <name type="scientific">Candidatus Kentrum sp. FW</name>
    <dbReference type="NCBI Taxonomy" id="2126338"/>
    <lineage>
        <taxon>Bacteria</taxon>
        <taxon>Pseudomonadati</taxon>
        <taxon>Pseudomonadota</taxon>
        <taxon>Gammaproteobacteria</taxon>
        <taxon>Candidatus Kentrum</taxon>
    </lineage>
</organism>
<evidence type="ECO:0000256" key="4">
    <source>
        <dbReference type="ARBA" id="ARBA00022475"/>
    </source>
</evidence>
<evidence type="ECO:0000256" key="7">
    <source>
        <dbReference type="ARBA" id="ARBA00022927"/>
    </source>
</evidence>
<keyword evidence="4" id="KW-1003">Cell membrane</keyword>
<protein>
    <recommendedName>
        <fullName evidence="10">Type II secretion system protein L</fullName>
        <shortName evidence="10">T2SS protein L</shortName>
    </recommendedName>
</protein>
<feature type="transmembrane region" description="Helical" evidence="11">
    <location>
        <begin position="253"/>
        <end position="274"/>
    </location>
</feature>
<dbReference type="CDD" id="cd24017">
    <property type="entry name" value="ASKHA_T2SSL_N"/>
    <property type="match status" value="1"/>
</dbReference>
<comment type="function">
    <text evidence="10">Inner membrane component of the type II secretion system required for the energy-dependent secretion of extracellular factors such as proteases and toxins from the periplasm.</text>
</comment>
<keyword evidence="3 10" id="KW-0813">Transport</keyword>
<dbReference type="AlphaFoldDB" id="A0A450U3Z5"/>
<evidence type="ECO:0000256" key="3">
    <source>
        <dbReference type="ARBA" id="ARBA00022448"/>
    </source>
</evidence>
<dbReference type="Gene3D" id="3.30.420.380">
    <property type="match status" value="1"/>
</dbReference>
<keyword evidence="5" id="KW-0997">Cell inner membrane</keyword>
<evidence type="ECO:0000256" key="1">
    <source>
        <dbReference type="ARBA" id="ARBA00004377"/>
    </source>
</evidence>
<keyword evidence="8 11" id="KW-1133">Transmembrane helix</keyword>
<evidence type="ECO:0000256" key="10">
    <source>
        <dbReference type="PIRNR" id="PIRNR015761"/>
    </source>
</evidence>
<keyword evidence="9 11" id="KW-0472">Membrane</keyword>
<reference evidence="14" key="1">
    <citation type="submission" date="2019-02" db="EMBL/GenBank/DDBJ databases">
        <authorList>
            <person name="Gruber-Vodicka R. H."/>
            <person name="Seah K. B. B."/>
        </authorList>
    </citation>
    <scope>NUCLEOTIDE SEQUENCE</scope>
    <source>
        <strain evidence="14">BECK_BZ131</strain>
    </source>
</reference>
<dbReference type="GO" id="GO:0005886">
    <property type="term" value="C:plasma membrane"/>
    <property type="evidence" value="ECO:0007669"/>
    <property type="project" value="UniProtKB-SubCell"/>
</dbReference>
<feature type="domain" description="GspL periplasmic" evidence="13">
    <location>
        <begin position="250"/>
        <end position="402"/>
    </location>
</feature>
<accession>A0A450U3Z5</accession>
<dbReference type="SUPFAM" id="SSF53067">
    <property type="entry name" value="Actin-like ATPase domain"/>
    <property type="match status" value="1"/>
</dbReference>
<evidence type="ECO:0000259" key="13">
    <source>
        <dbReference type="Pfam" id="PF12693"/>
    </source>
</evidence>
<dbReference type="GO" id="GO:0015627">
    <property type="term" value="C:type II protein secretion system complex"/>
    <property type="evidence" value="ECO:0007669"/>
    <property type="project" value="InterPro"/>
</dbReference>
<evidence type="ECO:0000256" key="6">
    <source>
        <dbReference type="ARBA" id="ARBA00022692"/>
    </source>
</evidence>
<dbReference type="InterPro" id="IPR043129">
    <property type="entry name" value="ATPase_NBD"/>
</dbReference>
<gene>
    <name evidence="14" type="ORF">BECKFW1821C_GA0114237_11504</name>
</gene>
<name>A0A450U3Z5_9GAMM</name>
<dbReference type="Gene3D" id="3.30.1360.100">
    <property type="entry name" value="General secretion pathway protein M, EpsM"/>
    <property type="match status" value="1"/>
</dbReference>
<evidence type="ECO:0000259" key="12">
    <source>
        <dbReference type="Pfam" id="PF05134"/>
    </source>
</evidence>
<dbReference type="GO" id="GO:0009276">
    <property type="term" value="C:Gram-negative-bacterium-type cell wall"/>
    <property type="evidence" value="ECO:0007669"/>
    <property type="project" value="InterPro"/>
</dbReference>
<dbReference type="NCBIfam" id="TIGR01709">
    <property type="entry name" value="typeII_sec_gspL"/>
    <property type="match status" value="1"/>
</dbReference>
<dbReference type="Pfam" id="PF12693">
    <property type="entry name" value="GspL_C"/>
    <property type="match status" value="1"/>
</dbReference>
<evidence type="ECO:0000313" key="14">
    <source>
        <dbReference type="EMBL" id="VFJ77923.1"/>
    </source>
</evidence>
<proteinExistence type="inferred from homology"/>
<dbReference type="PIRSF" id="PIRSF015761">
    <property type="entry name" value="Protein_L"/>
    <property type="match status" value="1"/>
</dbReference>
<dbReference type="EMBL" id="CAADFE010000150">
    <property type="protein sequence ID" value="VFJ77923.1"/>
    <property type="molecule type" value="Genomic_DNA"/>
</dbReference>
<dbReference type="InterPro" id="IPR007812">
    <property type="entry name" value="T2SS_protein-GspL"/>
</dbReference>
<comment type="subcellular location">
    <subcellularLocation>
        <location evidence="1">Cell inner membrane</location>
        <topology evidence="1">Single-pass membrane protein</topology>
    </subcellularLocation>
</comment>
<feature type="domain" description="GspL cytoplasmic actin-ATPase-like" evidence="12">
    <location>
        <begin position="5"/>
        <end position="244"/>
    </location>
</feature>
<evidence type="ECO:0000256" key="8">
    <source>
        <dbReference type="ARBA" id="ARBA00022989"/>
    </source>
</evidence>
<evidence type="ECO:0000256" key="5">
    <source>
        <dbReference type="ARBA" id="ARBA00022519"/>
    </source>
</evidence>
<comment type="similarity">
    <text evidence="2 10">Belongs to the GSP L family.</text>
</comment>